<gene>
    <name evidence="1" type="ORF">PBS001_LOCUS9017</name>
</gene>
<keyword evidence="2" id="KW-1185">Reference proteome</keyword>
<dbReference type="InterPro" id="IPR036188">
    <property type="entry name" value="FAD/NAD-bd_sf"/>
</dbReference>
<evidence type="ECO:0000313" key="2">
    <source>
        <dbReference type="Proteomes" id="UP001158986"/>
    </source>
</evidence>
<comment type="caution">
    <text evidence="1">The sequence shown here is derived from an EMBL/GenBank/DDBJ whole genome shotgun (WGS) entry which is preliminary data.</text>
</comment>
<reference evidence="1 2" key="1">
    <citation type="submission" date="2021-11" db="EMBL/GenBank/DDBJ databases">
        <authorList>
            <person name="Islam A."/>
            <person name="Islam S."/>
            <person name="Flora M.S."/>
            <person name="Rahman M."/>
            <person name="Ziaur R.M."/>
            <person name="Epstein J.H."/>
            <person name="Hassan M."/>
            <person name="Klassen M."/>
            <person name="Woodard K."/>
            <person name="Webb A."/>
            <person name="Webby R.J."/>
            <person name="El Zowalaty M.E."/>
        </authorList>
    </citation>
    <scope>NUCLEOTIDE SEQUENCE [LARGE SCALE GENOMIC DNA]</scope>
    <source>
        <strain evidence="1">Pbs1</strain>
    </source>
</reference>
<accession>A0ABN8DD67</accession>
<dbReference type="Gene3D" id="3.50.50.60">
    <property type="entry name" value="FAD/NAD(P)-binding domain"/>
    <property type="match status" value="1"/>
</dbReference>
<dbReference type="Gene3D" id="3.30.9.10">
    <property type="entry name" value="D-Amino Acid Oxidase, subunit A, domain 2"/>
    <property type="match status" value="1"/>
</dbReference>
<proteinExistence type="predicted"/>
<protein>
    <submittedName>
        <fullName evidence="1">Uncharacterized protein</fullName>
    </submittedName>
</protein>
<sequence length="115" mass="12516">MAGVLNATLVIDTAQQMAKGQKKEIQEHSLVQSVANEQQTRRSLLVVVILADGMDVCGYQCIPTAGAWTGNVLKSVPDKVTLQPIATSKRTRSACRSCIHSDKFSVSIKYGYSKF</sequence>
<name>A0ABN8DD67_9STRA</name>
<dbReference type="EMBL" id="CAKLCB010000392">
    <property type="protein sequence ID" value="CAH0522591.1"/>
    <property type="molecule type" value="Genomic_DNA"/>
</dbReference>
<dbReference type="Proteomes" id="UP001158986">
    <property type="component" value="Unassembled WGS sequence"/>
</dbReference>
<evidence type="ECO:0000313" key="1">
    <source>
        <dbReference type="EMBL" id="CAH0522591.1"/>
    </source>
</evidence>
<organism evidence="1 2">
    <name type="scientific">Peronospora belbahrii</name>
    <dbReference type="NCBI Taxonomy" id="622444"/>
    <lineage>
        <taxon>Eukaryota</taxon>
        <taxon>Sar</taxon>
        <taxon>Stramenopiles</taxon>
        <taxon>Oomycota</taxon>
        <taxon>Peronosporomycetes</taxon>
        <taxon>Peronosporales</taxon>
        <taxon>Peronosporaceae</taxon>
        <taxon>Peronospora</taxon>
    </lineage>
</organism>